<dbReference type="Gene3D" id="3.20.20.30">
    <property type="entry name" value="Luciferase-like domain"/>
    <property type="match status" value="1"/>
</dbReference>
<name>A0ABU4C356_RHOGO</name>
<dbReference type="EC" id="1.-.-.-" evidence="3"/>
<dbReference type="PANTHER" id="PTHR43244">
    <property type="match status" value="1"/>
</dbReference>
<feature type="domain" description="Luciferase-like" evidence="2">
    <location>
        <begin position="15"/>
        <end position="307"/>
    </location>
</feature>
<dbReference type="InterPro" id="IPR036661">
    <property type="entry name" value="Luciferase-like_sf"/>
</dbReference>
<evidence type="ECO:0000256" key="1">
    <source>
        <dbReference type="ARBA" id="ARBA00023002"/>
    </source>
</evidence>
<dbReference type="Proteomes" id="UP001185927">
    <property type="component" value="Unassembled WGS sequence"/>
</dbReference>
<protein>
    <submittedName>
        <fullName evidence="3">LLM class flavin-dependent oxidoreductase</fullName>
        <ecNumber evidence="3">1.-.-.-</ecNumber>
    </submittedName>
</protein>
<organism evidence="3 4">
    <name type="scientific">Rhodococcus globerulus</name>
    <dbReference type="NCBI Taxonomy" id="33008"/>
    <lineage>
        <taxon>Bacteria</taxon>
        <taxon>Bacillati</taxon>
        <taxon>Actinomycetota</taxon>
        <taxon>Actinomycetes</taxon>
        <taxon>Mycobacteriales</taxon>
        <taxon>Nocardiaceae</taxon>
        <taxon>Rhodococcus</taxon>
    </lineage>
</organism>
<evidence type="ECO:0000259" key="2">
    <source>
        <dbReference type="Pfam" id="PF00296"/>
    </source>
</evidence>
<comment type="caution">
    <text evidence="3">The sequence shown here is derived from an EMBL/GenBank/DDBJ whole genome shotgun (WGS) entry which is preliminary data.</text>
</comment>
<dbReference type="EMBL" id="JAWLKB010000021">
    <property type="protein sequence ID" value="MDV6270653.1"/>
    <property type="molecule type" value="Genomic_DNA"/>
</dbReference>
<sequence>MTPTPTGRIGLLLASATPPEDVAALSKKAEDLGFQELWVPEDYFFGGGMATAAITLAATEKIAVGIGVVASVVRHPAVTAMEIATLARAFPGRILPGIGHGVPAWTNQMGLTNKSPMSALRETLTSLRALLAGETVSTEGKTFTFRDVTLTHPVPDKVPLYTGVLGDKGIALTGELADGLLVSALAPVEYVESTRRKLDTAAKEAGRESTTSMSVLLLANVTSEPALAEAVREEMKQILAFYIAATGPCPLFGAIGANEQIADMLSRGGPEIVAAEMPESWVDAFAVAGSVDDCRSKIEQYFQCGADAVVVSPVPATRTEETLAAISELITVSA</sequence>
<evidence type="ECO:0000313" key="4">
    <source>
        <dbReference type="Proteomes" id="UP001185927"/>
    </source>
</evidence>
<dbReference type="GO" id="GO:0016491">
    <property type="term" value="F:oxidoreductase activity"/>
    <property type="evidence" value="ECO:0007669"/>
    <property type="project" value="UniProtKB-KW"/>
</dbReference>
<dbReference type="CDD" id="cd01097">
    <property type="entry name" value="Tetrahydromethanopterin_reductase"/>
    <property type="match status" value="1"/>
</dbReference>
<dbReference type="InterPro" id="IPR011251">
    <property type="entry name" value="Luciferase-like_dom"/>
</dbReference>
<dbReference type="Pfam" id="PF00296">
    <property type="entry name" value="Bac_luciferase"/>
    <property type="match status" value="1"/>
</dbReference>
<proteinExistence type="predicted"/>
<reference evidence="3 4" key="1">
    <citation type="submission" date="2023-10" db="EMBL/GenBank/DDBJ databases">
        <title>Development of a sustainable strategy for remediation of hydrocarbon-contaminated territories based on the waste exchange concept.</title>
        <authorList>
            <person name="Krivoruchko A."/>
        </authorList>
    </citation>
    <scope>NUCLEOTIDE SEQUENCE [LARGE SCALE GENOMIC DNA]</scope>
    <source>
        <strain evidence="3 4">IEGM 1203</strain>
    </source>
</reference>
<dbReference type="RefSeq" id="WP_317545110.1">
    <property type="nucleotide sequence ID" value="NZ_JAWLKB010000021.1"/>
</dbReference>
<evidence type="ECO:0000313" key="3">
    <source>
        <dbReference type="EMBL" id="MDV6270653.1"/>
    </source>
</evidence>
<keyword evidence="1 3" id="KW-0560">Oxidoreductase</keyword>
<dbReference type="InterPro" id="IPR050564">
    <property type="entry name" value="F420-G6PD/mer"/>
</dbReference>
<dbReference type="SUPFAM" id="SSF51679">
    <property type="entry name" value="Bacterial luciferase-like"/>
    <property type="match status" value="1"/>
</dbReference>
<gene>
    <name evidence="3" type="ORF">R3Q16_28890</name>
</gene>
<dbReference type="PANTHER" id="PTHR43244:SF1">
    <property type="entry name" value="5,10-METHYLENETETRAHYDROMETHANOPTERIN REDUCTASE"/>
    <property type="match status" value="1"/>
</dbReference>
<keyword evidence="4" id="KW-1185">Reference proteome</keyword>
<accession>A0ABU4C356</accession>